<dbReference type="InterPro" id="IPR002292">
    <property type="entry name" value="Orn/put_carbamltrans"/>
</dbReference>
<dbReference type="HAMAP" id="MF_01109">
    <property type="entry name" value="OTCase"/>
    <property type="match status" value="1"/>
</dbReference>
<dbReference type="InterPro" id="IPR036901">
    <property type="entry name" value="Asp/Orn_carbamoylTrfase_sf"/>
</dbReference>
<organism evidence="11 12">
    <name type="scientific">Halobacillus yeomjeoni</name>
    <dbReference type="NCBI Taxonomy" id="311194"/>
    <lineage>
        <taxon>Bacteria</taxon>
        <taxon>Bacillati</taxon>
        <taxon>Bacillota</taxon>
        <taxon>Bacilli</taxon>
        <taxon>Bacillales</taxon>
        <taxon>Bacillaceae</taxon>
        <taxon>Halobacillus</taxon>
    </lineage>
</organism>
<dbReference type="GO" id="GO:0016597">
    <property type="term" value="F:amino acid binding"/>
    <property type="evidence" value="ECO:0007669"/>
    <property type="project" value="InterPro"/>
</dbReference>
<dbReference type="GO" id="GO:0004585">
    <property type="term" value="F:ornithine carbamoyltransferase activity"/>
    <property type="evidence" value="ECO:0007669"/>
    <property type="project" value="UniProtKB-UniRule"/>
</dbReference>
<dbReference type="GO" id="GO:0005737">
    <property type="term" value="C:cytoplasm"/>
    <property type="evidence" value="ECO:0007669"/>
    <property type="project" value="UniProtKB-SubCell"/>
</dbReference>
<evidence type="ECO:0000259" key="9">
    <source>
        <dbReference type="Pfam" id="PF00185"/>
    </source>
</evidence>
<feature type="binding site" evidence="8">
    <location>
        <begin position="239"/>
        <end position="240"/>
    </location>
    <ligand>
        <name>L-ornithine</name>
        <dbReference type="ChEBI" id="CHEBI:46911"/>
    </ligand>
</feature>
<protein>
    <recommendedName>
        <fullName evidence="5 8">Ornithine carbamoyltransferase</fullName>
        <shortName evidence="8">OTCase</shortName>
        <ecNumber evidence="4 8">2.1.3.3</ecNumber>
    </recommendedName>
</protein>
<sequence length="321" mass="35452">MNLMKTTMDTSLSIQGRHLLSWTDFSQSDVSKLLSMTQYLKENPYSKALSGKVLALLFEKSSTRTRVSFEVGMTQMGGHALYLNSNDIQLGRGESIHDTAKVLSGYVDGIMYRTTSHEKLKELSEHATVPVINGLCDLYHPCQALADLFTIVELKGSLKGMNAAFIGDGNNVAHSFMILASMMGVNVKVATPKGYEPDPALVEKSMQLSKDAEGAFQLTHDPEEAVQNADIIYTDVWTSMGQEEETEKRLQAFEGFQVNERLMSKAEPDAHFLHCLPAHREEEVTTGVIDGPQSAVFQQAENRLHAQKAILQALLASENIL</sequence>
<dbReference type="PRINTS" id="PR00100">
    <property type="entry name" value="AOTCASE"/>
</dbReference>
<dbReference type="EC" id="2.1.3.3" evidence="4 8"/>
<accession>A0A931HVS7</accession>
<dbReference type="PANTHER" id="PTHR45753">
    <property type="entry name" value="ORNITHINE CARBAMOYLTRANSFERASE, MITOCHONDRIAL"/>
    <property type="match status" value="1"/>
</dbReference>
<feature type="binding site" evidence="8">
    <location>
        <position position="113"/>
    </location>
    <ligand>
        <name>carbamoyl phosphate</name>
        <dbReference type="ChEBI" id="CHEBI:58228"/>
    </ligand>
</feature>
<dbReference type="PRINTS" id="PR00102">
    <property type="entry name" value="OTCASE"/>
</dbReference>
<evidence type="ECO:0000313" key="12">
    <source>
        <dbReference type="Proteomes" id="UP000614490"/>
    </source>
</evidence>
<dbReference type="Pfam" id="PF02729">
    <property type="entry name" value="OTCace_N"/>
    <property type="match status" value="1"/>
</dbReference>
<dbReference type="InterPro" id="IPR024904">
    <property type="entry name" value="OTCase_ArgI"/>
</dbReference>
<dbReference type="PANTHER" id="PTHR45753:SF3">
    <property type="entry name" value="ORNITHINE TRANSCARBAMYLASE, MITOCHONDRIAL"/>
    <property type="match status" value="1"/>
</dbReference>
<feature type="binding site" evidence="8">
    <location>
        <position position="89"/>
    </location>
    <ligand>
        <name>carbamoyl phosphate</name>
        <dbReference type="ChEBI" id="CHEBI:58228"/>
    </ligand>
</feature>
<dbReference type="NCBIfam" id="NF001986">
    <property type="entry name" value="PRK00779.1"/>
    <property type="match status" value="1"/>
</dbReference>
<dbReference type="Gene3D" id="3.40.50.1370">
    <property type="entry name" value="Aspartate/ornithine carbamoyltransferase"/>
    <property type="match status" value="2"/>
</dbReference>
<dbReference type="Pfam" id="PF00185">
    <property type="entry name" value="OTCace"/>
    <property type="match status" value="1"/>
</dbReference>
<keyword evidence="6 8" id="KW-0808">Transferase</keyword>
<feature type="binding site" evidence="8">
    <location>
        <begin position="275"/>
        <end position="276"/>
    </location>
    <ligand>
        <name>carbamoyl phosphate</name>
        <dbReference type="ChEBI" id="CHEBI:58228"/>
    </ligand>
</feature>
<evidence type="ECO:0000256" key="4">
    <source>
        <dbReference type="ARBA" id="ARBA00013007"/>
    </source>
</evidence>
<evidence type="ECO:0000256" key="6">
    <source>
        <dbReference type="ARBA" id="ARBA00022679"/>
    </source>
</evidence>
<dbReference type="GO" id="GO:0042450">
    <property type="term" value="P:L-arginine biosynthetic process via ornithine"/>
    <property type="evidence" value="ECO:0007669"/>
    <property type="project" value="UniProtKB-UniRule"/>
</dbReference>
<evidence type="ECO:0000256" key="1">
    <source>
        <dbReference type="ARBA" id="ARBA00003822"/>
    </source>
</evidence>
<evidence type="ECO:0000256" key="3">
    <source>
        <dbReference type="ARBA" id="ARBA00007805"/>
    </source>
</evidence>
<dbReference type="PROSITE" id="PS00097">
    <property type="entry name" value="CARBAMOYLTRANSFERASE"/>
    <property type="match status" value="1"/>
</dbReference>
<evidence type="ECO:0000256" key="8">
    <source>
        <dbReference type="HAMAP-Rule" id="MF_01109"/>
    </source>
</evidence>
<gene>
    <name evidence="11" type="primary">argF</name>
    <name evidence="11" type="ORF">H0267_09250</name>
</gene>
<comment type="similarity">
    <text evidence="3 8">Belongs to the aspartate/ornithine carbamoyltransferase superfamily. OTCase family.</text>
</comment>
<name>A0A931HVS7_9BACI</name>
<comment type="pathway">
    <text evidence="2">Amino-acid biosynthesis; L-arginine biosynthesis; L-arginine from L-ornithine and carbamoyl phosphate: step 1/3.</text>
</comment>
<feature type="binding site" evidence="8">
    <location>
        <begin position="62"/>
        <end position="65"/>
    </location>
    <ligand>
        <name>carbamoyl phosphate</name>
        <dbReference type="ChEBI" id="CHEBI:58228"/>
    </ligand>
</feature>
<dbReference type="AlphaFoldDB" id="A0A931HVS7"/>
<evidence type="ECO:0000313" key="11">
    <source>
        <dbReference type="EMBL" id="MBH0230395.1"/>
    </source>
</evidence>
<feature type="binding site" evidence="8">
    <location>
        <begin position="140"/>
        <end position="143"/>
    </location>
    <ligand>
        <name>carbamoyl phosphate</name>
        <dbReference type="ChEBI" id="CHEBI:58228"/>
    </ligand>
</feature>
<dbReference type="GO" id="GO:0019240">
    <property type="term" value="P:citrulline biosynthetic process"/>
    <property type="evidence" value="ECO:0007669"/>
    <property type="project" value="TreeGrafter"/>
</dbReference>
<dbReference type="InterPro" id="IPR006132">
    <property type="entry name" value="Asp/Orn_carbamoyltranf_P-bd"/>
</dbReference>
<feature type="binding site" evidence="8">
    <location>
        <position position="171"/>
    </location>
    <ligand>
        <name>L-ornithine</name>
        <dbReference type="ChEBI" id="CHEBI:46911"/>
    </ligand>
</feature>
<comment type="catalytic activity">
    <reaction evidence="7 8">
        <text>carbamoyl phosphate + L-ornithine = L-citrulline + phosphate + H(+)</text>
        <dbReference type="Rhea" id="RHEA:19513"/>
        <dbReference type="ChEBI" id="CHEBI:15378"/>
        <dbReference type="ChEBI" id="CHEBI:43474"/>
        <dbReference type="ChEBI" id="CHEBI:46911"/>
        <dbReference type="ChEBI" id="CHEBI:57743"/>
        <dbReference type="ChEBI" id="CHEBI:58228"/>
        <dbReference type="EC" id="2.1.3.3"/>
    </reaction>
</comment>
<feature type="binding site" evidence="8">
    <location>
        <position position="235"/>
    </location>
    <ligand>
        <name>L-ornithine</name>
        <dbReference type="ChEBI" id="CHEBI:46911"/>
    </ligand>
</feature>
<evidence type="ECO:0000256" key="5">
    <source>
        <dbReference type="ARBA" id="ARBA00016634"/>
    </source>
</evidence>
<reference evidence="11 12" key="1">
    <citation type="journal article" date="2005" name="Int. J. Syst. Evol. Microbiol.">
        <title>Halobacillus yeomjeoni sp. nov., isolated from a marine solar saltern in Korea.</title>
        <authorList>
            <person name="Yoon J.H."/>
            <person name="Kang S.J."/>
            <person name="Lee C.H."/>
            <person name="Oh H.W."/>
            <person name="Oh T.K."/>
        </authorList>
    </citation>
    <scope>NUCLEOTIDE SEQUENCE [LARGE SCALE GENOMIC DNA]</scope>
    <source>
        <strain evidence="11 12">KCTC 3957</strain>
    </source>
</reference>
<dbReference type="InterPro" id="IPR006130">
    <property type="entry name" value="Asp/Orn_carbamoylTrfase"/>
</dbReference>
<feature type="domain" description="Aspartate/ornithine carbamoyltransferase carbamoyl-P binding" evidence="10">
    <location>
        <begin position="17"/>
        <end position="153"/>
    </location>
</feature>
<proteinExistence type="inferred from homology"/>
<feature type="binding site" evidence="8">
    <location>
        <position position="303"/>
    </location>
    <ligand>
        <name>carbamoyl phosphate</name>
        <dbReference type="ChEBI" id="CHEBI:58228"/>
    </ligand>
</feature>
<dbReference type="SUPFAM" id="SSF53671">
    <property type="entry name" value="Aspartate/ornithine carbamoyltransferase"/>
    <property type="match status" value="1"/>
</dbReference>
<keyword evidence="8" id="KW-0963">Cytoplasm</keyword>
<dbReference type="RefSeq" id="WP_197317031.1">
    <property type="nucleotide sequence ID" value="NZ_JADZSC010000002.1"/>
</dbReference>
<keyword evidence="12" id="KW-1185">Reference proteome</keyword>
<dbReference type="Proteomes" id="UP000614490">
    <property type="component" value="Unassembled WGS sequence"/>
</dbReference>
<comment type="caution">
    <text evidence="11">The sequence shown here is derived from an EMBL/GenBank/DDBJ whole genome shotgun (WGS) entry which is preliminary data.</text>
</comment>
<dbReference type="FunFam" id="3.40.50.1370:FF:000008">
    <property type="entry name" value="Ornithine carbamoyltransferase"/>
    <property type="match status" value="1"/>
</dbReference>
<dbReference type="EMBL" id="JADZSC010000002">
    <property type="protein sequence ID" value="MBH0230395.1"/>
    <property type="molecule type" value="Genomic_DNA"/>
</dbReference>
<evidence type="ECO:0000259" key="10">
    <source>
        <dbReference type="Pfam" id="PF02729"/>
    </source>
</evidence>
<evidence type="ECO:0000256" key="2">
    <source>
        <dbReference type="ARBA" id="ARBA00004975"/>
    </source>
</evidence>
<dbReference type="InterPro" id="IPR006131">
    <property type="entry name" value="Asp_carbamoyltransf_Asp/Orn-bd"/>
</dbReference>
<comment type="subcellular location">
    <subcellularLocation>
        <location evidence="8">Cytoplasm</location>
    </subcellularLocation>
</comment>
<evidence type="ECO:0000256" key="7">
    <source>
        <dbReference type="ARBA" id="ARBA00048772"/>
    </source>
</evidence>
<dbReference type="NCBIfam" id="TIGR00658">
    <property type="entry name" value="orni_carb_tr"/>
    <property type="match status" value="1"/>
</dbReference>
<comment type="function">
    <text evidence="1">Reversibly catalyzes the transfer of the carbamoyl group from carbamoyl phosphate (CP) to the N(epsilon) atom of ornithine (ORN) to produce L-citrulline.</text>
</comment>
<feature type="domain" description="Aspartate/ornithine carbamoyltransferase Asp/Orn-binding" evidence="9">
    <location>
        <begin position="159"/>
        <end position="313"/>
    </location>
</feature>